<comment type="similarity">
    <text evidence="1">Belongs to the GTR/RAG GTP-binding protein family.</text>
</comment>
<keyword evidence="6" id="KW-1185">Reference proteome</keyword>
<dbReference type="Proteomes" id="UP001189429">
    <property type="component" value="Unassembled WGS sequence"/>
</dbReference>
<dbReference type="SUPFAM" id="SSF52540">
    <property type="entry name" value="P-loop containing nucleoside triphosphate hydrolases"/>
    <property type="match status" value="1"/>
</dbReference>
<feature type="region of interest" description="Disordered" evidence="4">
    <location>
        <begin position="396"/>
        <end position="417"/>
    </location>
</feature>
<accession>A0ABN9WSA4</accession>
<evidence type="ECO:0000256" key="1">
    <source>
        <dbReference type="ARBA" id="ARBA00007756"/>
    </source>
</evidence>
<reference evidence="5" key="1">
    <citation type="submission" date="2023-10" db="EMBL/GenBank/DDBJ databases">
        <authorList>
            <person name="Chen Y."/>
            <person name="Shah S."/>
            <person name="Dougan E. K."/>
            <person name="Thang M."/>
            <person name="Chan C."/>
        </authorList>
    </citation>
    <scope>NUCLEOTIDE SEQUENCE [LARGE SCALE GENOMIC DNA]</scope>
</reference>
<evidence type="ECO:0008006" key="7">
    <source>
        <dbReference type="Google" id="ProtNLM"/>
    </source>
</evidence>
<evidence type="ECO:0000313" key="6">
    <source>
        <dbReference type="Proteomes" id="UP001189429"/>
    </source>
</evidence>
<feature type="compositionally biased region" description="Pro residues" evidence="4">
    <location>
        <begin position="1"/>
        <end position="15"/>
    </location>
</feature>
<comment type="caution">
    <text evidence="5">The sequence shown here is derived from an EMBL/GenBank/DDBJ whole genome shotgun (WGS) entry which is preliminary data.</text>
</comment>
<feature type="region of interest" description="Disordered" evidence="4">
    <location>
        <begin position="360"/>
        <end position="382"/>
    </location>
</feature>
<sequence length="417" mass="46415">MSMSTAPPPPFPPRRPSLLNFKGLDSGTPPCGQDRRGQSSDIEHSSLKFLGNLRLNLWDCGGQDAFMENYFESQRETIFQDAKVLIYVVVAVNDRAKGTAENIKDYYFHHAMDSLRQFSPKARVFCLIHKLDLVHESKRDEVLKRYEQDLRAAAPGQNVTCFGTSIWDETLFKAWSQIVNSLIPEIDQLSSQLEHICRVCEADEVVLFEKNTFLLISHSSRRCIEDSHRFEKISNIVKQFKLSCGKVKTSFRSFQVKNSLFSATIEPFLQHSFVMVVVSDPQIHSAAVAANLWAARTGPLRRALEAGRPLGRPPVRASHARARVMAPFRGRTVGATAPRPNGYGALFPRMPARHAVVRPRLRGPRPRTQAARARRPTCTSSLASPLSFCGSFSAPRRACAARPPRAGRPASPAGAPA</sequence>
<protein>
    <recommendedName>
        <fullName evidence="7">GTP-binding protein</fullName>
    </recommendedName>
</protein>
<evidence type="ECO:0000313" key="5">
    <source>
        <dbReference type="EMBL" id="CAK0888181.1"/>
    </source>
</evidence>
<keyword evidence="2" id="KW-0547">Nucleotide-binding</keyword>
<gene>
    <name evidence="5" type="ORF">PCOR1329_LOCUS69019</name>
</gene>
<dbReference type="PANTHER" id="PTHR11259:SF1">
    <property type="entry name" value="RAS-RELATED GTP-BINDING PROTEIN"/>
    <property type="match status" value="1"/>
</dbReference>
<dbReference type="Gene3D" id="3.40.50.300">
    <property type="entry name" value="P-loop containing nucleotide triphosphate hydrolases"/>
    <property type="match status" value="1"/>
</dbReference>
<dbReference type="PANTHER" id="PTHR11259">
    <property type="entry name" value="RAS-RELATED GTP BINDING RAG/GTR YEAST"/>
    <property type="match status" value="1"/>
</dbReference>
<dbReference type="EMBL" id="CAUYUJ010019037">
    <property type="protein sequence ID" value="CAK0888181.1"/>
    <property type="molecule type" value="Genomic_DNA"/>
</dbReference>
<name>A0ABN9WSA4_9DINO</name>
<organism evidence="5 6">
    <name type="scientific">Prorocentrum cordatum</name>
    <dbReference type="NCBI Taxonomy" id="2364126"/>
    <lineage>
        <taxon>Eukaryota</taxon>
        <taxon>Sar</taxon>
        <taxon>Alveolata</taxon>
        <taxon>Dinophyceae</taxon>
        <taxon>Prorocentrales</taxon>
        <taxon>Prorocentraceae</taxon>
        <taxon>Prorocentrum</taxon>
    </lineage>
</organism>
<dbReference type="InterPro" id="IPR027417">
    <property type="entry name" value="P-loop_NTPase"/>
</dbReference>
<evidence type="ECO:0000256" key="4">
    <source>
        <dbReference type="SAM" id="MobiDB-lite"/>
    </source>
</evidence>
<keyword evidence="3" id="KW-0342">GTP-binding</keyword>
<feature type="region of interest" description="Disordered" evidence="4">
    <location>
        <begin position="1"/>
        <end position="40"/>
    </location>
</feature>
<dbReference type="Pfam" id="PF04670">
    <property type="entry name" value="Gtr1_RagA"/>
    <property type="match status" value="1"/>
</dbReference>
<dbReference type="Gene3D" id="3.30.450.190">
    <property type="match status" value="1"/>
</dbReference>
<evidence type="ECO:0000256" key="2">
    <source>
        <dbReference type="ARBA" id="ARBA00022741"/>
    </source>
</evidence>
<dbReference type="InterPro" id="IPR006762">
    <property type="entry name" value="Gtr1_RagA"/>
</dbReference>
<proteinExistence type="inferred from homology"/>
<evidence type="ECO:0000256" key="3">
    <source>
        <dbReference type="ARBA" id="ARBA00023134"/>
    </source>
</evidence>
<feature type="compositionally biased region" description="Low complexity" evidence="4">
    <location>
        <begin position="366"/>
        <end position="379"/>
    </location>
</feature>